<evidence type="ECO:0000256" key="4">
    <source>
        <dbReference type="PROSITE-ProRule" id="PRU10141"/>
    </source>
</evidence>
<keyword evidence="9" id="KW-1185">Reference proteome</keyword>
<dbReference type="GO" id="GO:0005524">
    <property type="term" value="F:ATP binding"/>
    <property type="evidence" value="ECO:0007669"/>
    <property type="project" value="UniProtKB-UniRule"/>
</dbReference>
<feature type="compositionally biased region" description="Low complexity" evidence="6">
    <location>
        <begin position="367"/>
        <end position="378"/>
    </location>
</feature>
<dbReference type="InterPro" id="IPR008271">
    <property type="entry name" value="Ser/Thr_kinase_AS"/>
</dbReference>
<keyword evidence="1 5" id="KW-0723">Serine/threonine-protein kinase</keyword>
<feature type="domain" description="Protein kinase" evidence="7">
    <location>
        <begin position="17"/>
        <end position="283"/>
    </location>
</feature>
<accession>A0A9J7Z4V7</accession>
<dbReference type="SMART" id="SM00220">
    <property type="entry name" value="S_TKc"/>
    <property type="match status" value="1"/>
</dbReference>
<keyword evidence="1 5" id="KW-0418">Kinase</keyword>
<evidence type="ECO:0000313" key="9">
    <source>
        <dbReference type="Proteomes" id="UP001108240"/>
    </source>
</evidence>
<dbReference type="InterPro" id="IPR001245">
    <property type="entry name" value="Ser-Thr/Tyr_kinase_cat_dom"/>
</dbReference>
<proteinExistence type="inferred from homology"/>
<feature type="region of interest" description="Disordered" evidence="6">
    <location>
        <begin position="324"/>
        <end position="410"/>
    </location>
</feature>
<dbReference type="Proteomes" id="UP001108240">
    <property type="component" value="Unplaced"/>
</dbReference>
<dbReference type="Gene3D" id="1.10.510.10">
    <property type="entry name" value="Transferase(Phosphotransferase) domain 1"/>
    <property type="match status" value="1"/>
</dbReference>
<evidence type="ECO:0000256" key="5">
    <source>
        <dbReference type="RuleBase" id="RU000304"/>
    </source>
</evidence>
<dbReference type="InterPro" id="IPR000719">
    <property type="entry name" value="Prot_kinase_dom"/>
</dbReference>
<sequence length="475" mass="53360">MDDSYCIQLKVFGDESLRCWKNIGSGGFGEVYRAKHTTLGMDVAIKLLHYKHGRSSIQREAHLMFQGGNPNVIRILGLYEGHVGSAGLVMEFMPKGSVADLLQTLAGPPPWPLTFRMAHEISLGMNFLHHLSPPLLHLDLKPSNVLLDDSLRAKLTDFGLSRVARSVSRCSGKKDEDEGGTLSYMPPEALQSINYKANKSSDVYSYGVLLWSMVTGREPYSDALSSMVRFRIPLGDRPDLASIDRRETQGLDDMVKLMTECWHQDPDRRPSFLCCVNETQKILQMHKHGLNDAVYDVLKLLDDDDDDDDDEVCSGLKSIQISRKPLNEAVPQGSSCVTGPPPQQETAVSYTKPTKKESRPRPAPPATSVRTTQRQTSTPDHHVKRLWSSDRQQQHHEYRSEAATETPNSSFQSRHVLFALRELPEKTPVTSSHSLLQESALVQCYKTDYTCDLQCSWTLQKYPDLNVNLMCLNCL</sequence>
<keyword evidence="2 4" id="KW-0547">Nucleotide-binding</keyword>
<keyword evidence="3 4" id="KW-0067">ATP-binding</keyword>
<comment type="similarity">
    <text evidence="5">Belongs to the protein kinase superfamily.</text>
</comment>
<evidence type="ECO:0000313" key="8">
    <source>
        <dbReference type="Ensembl" id="ENSCCRP00000124415.1"/>
    </source>
</evidence>
<dbReference type="InterPro" id="IPR011009">
    <property type="entry name" value="Kinase-like_dom_sf"/>
</dbReference>
<feature type="compositionally biased region" description="Basic and acidic residues" evidence="6">
    <location>
        <begin position="392"/>
        <end position="402"/>
    </location>
</feature>
<name>A0A9J7Z4V7_CYPCA</name>
<dbReference type="PANTHER" id="PTHR44329">
    <property type="entry name" value="SERINE/THREONINE-PROTEIN KINASE TNNI3K-RELATED"/>
    <property type="match status" value="1"/>
</dbReference>
<evidence type="ECO:0000256" key="2">
    <source>
        <dbReference type="ARBA" id="ARBA00022741"/>
    </source>
</evidence>
<dbReference type="GO" id="GO:0004706">
    <property type="term" value="F:JUN kinase kinase kinase activity"/>
    <property type="evidence" value="ECO:0007669"/>
    <property type="project" value="TreeGrafter"/>
</dbReference>
<dbReference type="InterPro" id="IPR051681">
    <property type="entry name" value="Ser/Thr_Kinases-Pseudokinases"/>
</dbReference>
<evidence type="ECO:0000256" key="3">
    <source>
        <dbReference type="ARBA" id="ARBA00022840"/>
    </source>
</evidence>
<dbReference type="OMA" id="CTTVMEE"/>
<evidence type="ECO:0000256" key="1">
    <source>
        <dbReference type="ARBA" id="ARBA00022527"/>
    </source>
</evidence>
<protein>
    <submittedName>
        <fullName evidence="8">Receptor-interacting serine-threonine kinase 3</fullName>
    </submittedName>
</protein>
<keyword evidence="1 5" id="KW-0808">Transferase</keyword>
<dbReference type="GeneTree" id="ENSGT00940000160206"/>
<dbReference type="Pfam" id="PF07714">
    <property type="entry name" value="PK_Tyr_Ser-Thr"/>
    <property type="match status" value="1"/>
</dbReference>
<dbReference type="PROSITE" id="PS50011">
    <property type="entry name" value="PROTEIN_KINASE_DOM"/>
    <property type="match status" value="1"/>
</dbReference>
<evidence type="ECO:0000259" key="7">
    <source>
        <dbReference type="PROSITE" id="PS50011"/>
    </source>
</evidence>
<feature type="binding site" evidence="4">
    <location>
        <position position="46"/>
    </location>
    <ligand>
        <name>ATP</name>
        <dbReference type="ChEBI" id="CHEBI:30616"/>
    </ligand>
</feature>
<dbReference type="PROSITE" id="PS00107">
    <property type="entry name" value="PROTEIN_KINASE_ATP"/>
    <property type="match status" value="1"/>
</dbReference>
<dbReference type="InterPro" id="IPR017441">
    <property type="entry name" value="Protein_kinase_ATP_BS"/>
</dbReference>
<dbReference type="Ensembl" id="ENSCCRT00000183625.1">
    <property type="protein sequence ID" value="ENSCCRP00000124415.1"/>
    <property type="gene ID" value="ENSCCRG00000067689.1"/>
</dbReference>
<reference evidence="8" key="2">
    <citation type="submission" date="2025-09" db="UniProtKB">
        <authorList>
            <consortium name="Ensembl"/>
        </authorList>
    </citation>
    <scope>IDENTIFICATION</scope>
</reference>
<dbReference type="PANTHER" id="PTHR44329:SF297">
    <property type="entry name" value="RECEPTOR-INTERACTING SERINE_THREONINE-PROTEIN KINASE 3"/>
    <property type="match status" value="1"/>
</dbReference>
<reference evidence="8" key="1">
    <citation type="submission" date="2025-08" db="UniProtKB">
        <authorList>
            <consortium name="Ensembl"/>
        </authorList>
    </citation>
    <scope>IDENTIFICATION</scope>
</reference>
<dbReference type="PROSITE" id="PS00108">
    <property type="entry name" value="PROTEIN_KINASE_ST"/>
    <property type="match status" value="1"/>
</dbReference>
<organism evidence="8 9">
    <name type="scientific">Cyprinus carpio carpio</name>
    <dbReference type="NCBI Taxonomy" id="630221"/>
    <lineage>
        <taxon>Eukaryota</taxon>
        <taxon>Metazoa</taxon>
        <taxon>Chordata</taxon>
        <taxon>Craniata</taxon>
        <taxon>Vertebrata</taxon>
        <taxon>Euteleostomi</taxon>
        <taxon>Actinopterygii</taxon>
        <taxon>Neopterygii</taxon>
        <taxon>Teleostei</taxon>
        <taxon>Ostariophysi</taxon>
        <taxon>Cypriniformes</taxon>
        <taxon>Cyprinidae</taxon>
        <taxon>Cyprininae</taxon>
        <taxon>Cyprinus</taxon>
    </lineage>
</organism>
<evidence type="ECO:0000256" key="6">
    <source>
        <dbReference type="SAM" id="MobiDB-lite"/>
    </source>
</evidence>
<dbReference type="AlphaFoldDB" id="A0A9J7Z4V7"/>
<dbReference type="SUPFAM" id="SSF56112">
    <property type="entry name" value="Protein kinase-like (PK-like)"/>
    <property type="match status" value="1"/>
</dbReference>